<dbReference type="InterPro" id="IPR033121">
    <property type="entry name" value="PEPTIDASE_A1"/>
</dbReference>
<dbReference type="FunFam" id="2.40.70.10:FF:000045">
    <property type="entry name" value="Basic 7S globulin"/>
    <property type="match status" value="1"/>
</dbReference>
<dbReference type="InterPro" id="IPR033868">
    <property type="entry name" value="Xylanase_inhibitor_I-like"/>
</dbReference>
<dbReference type="GO" id="GO:0005576">
    <property type="term" value="C:extracellular region"/>
    <property type="evidence" value="ECO:0007669"/>
    <property type="project" value="UniProtKB-SubCell"/>
</dbReference>
<evidence type="ECO:0000313" key="8">
    <source>
        <dbReference type="Proteomes" id="UP000008311"/>
    </source>
</evidence>
<dbReference type="PANTHER" id="PTHR47965:SF54">
    <property type="entry name" value="PEPTIDASE A1 DOMAIN-CONTAINING PROTEIN"/>
    <property type="match status" value="1"/>
</dbReference>
<dbReference type="InterPro" id="IPR032861">
    <property type="entry name" value="TAXi_N"/>
</dbReference>
<dbReference type="eggNOG" id="KOG1339">
    <property type="taxonomic scope" value="Eukaryota"/>
</dbReference>
<dbReference type="OrthoDB" id="1882431at2759"/>
<evidence type="ECO:0000313" key="7">
    <source>
        <dbReference type="EMBL" id="EEF45330.1"/>
    </source>
</evidence>
<dbReference type="InParanoid" id="B9RTU8"/>
<dbReference type="AlphaFoldDB" id="B9RTU8"/>
<dbReference type="PANTHER" id="PTHR47965">
    <property type="entry name" value="ASPARTYL PROTEASE-RELATED"/>
    <property type="match status" value="1"/>
</dbReference>
<dbReference type="Pfam" id="PF14541">
    <property type="entry name" value="TAXi_C"/>
    <property type="match status" value="1"/>
</dbReference>
<protein>
    <submittedName>
        <fullName evidence="7">Basic 7S globulin 2 small subunit, putative</fullName>
    </submittedName>
</protein>
<dbReference type="GO" id="GO:0004190">
    <property type="term" value="F:aspartic-type endopeptidase activity"/>
    <property type="evidence" value="ECO:0007669"/>
    <property type="project" value="InterPro"/>
</dbReference>
<name>B9RTU8_RICCO</name>
<feature type="domain" description="Peptidase A1" evidence="6">
    <location>
        <begin position="49"/>
        <end position="417"/>
    </location>
</feature>
<dbReference type="Gene3D" id="2.40.70.10">
    <property type="entry name" value="Acid Proteases"/>
    <property type="match status" value="2"/>
</dbReference>
<dbReference type="InterPro" id="IPR032799">
    <property type="entry name" value="TAXi_C"/>
</dbReference>
<dbReference type="CDD" id="cd05489">
    <property type="entry name" value="xylanase_inhibitor_I_like"/>
    <property type="match status" value="1"/>
</dbReference>
<evidence type="ECO:0000256" key="5">
    <source>
        <dbReference type="SAM" id="SignalP"/>
    </source>
</evidence>
<sequence length="435" mass="46885">MSSMAPLLNCFLLFSSILLFISPSAARSVPARPKPLVLPVLKDKCSHQYVTQINQRTPLVAVKLTVDLGGTFMWVDCDNYVSSSYTPVRCDSALCKLADSHSCTTECYSSPKPGCYNNTCSHIPYNPVVHVSTSGDIGLDVVSLQSMDGKYPGRNVSVPNVPFVCGTGFMLENLADGVLGVAGLGRGNISLPAYFSSALGLQSKFAICLSSLTNSSGVIYFGDSIGPLSSDFLIYTPLVRNPVSTAGAYFEGQSSTDYFIAVKTLRVGGKEIKFNKTLLSIDNEGKGGTRISTVHPYTLLHTSIYKAVIKAFAKQMKFLIEVNPPIAPFGLCYQSAAMDINEYGPVVPFIDLVLESQGSVYWRIWGANSMVKISSYVMCLGFVDGGLKPDSSIIIGGRQLEDNLLQFDLASARLGFTSSLLVRNTTCSNFNSKSV</sequence>
<dbReference type="Pfam" id="PF14543">
    <property type="entry name" value="TAXi_N"/>
    <property type="match status" value="1"/>
</dbReference>
<evidence type="ECO:0000256" key="1">
    <source>
        <dbReference type="ARBA" id="ARBA00004239"/>
    </source>
</evidence>
<keyword evidence="8" id="KW-1185">Reference proteome</keyword>
<comment type="similarity">
    <text evidence="2">Belongs to the peptidase A1 family.</text>
</comment>
<evidence type="ECO:0000256" key="4">
    <source>
        <dbReference type="ARBA" id="ARBA00022729"/>
    </source>
</evidence>
<evidence type="ECO:0000256" key="2">
    <source>
        <dbReference type="ARBA" id="ARBA00007447"/>
    </source>
</evidence>
<accession>B9RTU8</accession>
<dbReference type="Proteomes" id="UP000008311">
    <property type="component" value="Unassembled WGS sequence"/>
</dbReference>
<feature type="chain" id="PRO_5002890988" evidence="5">
    <location>
        <begin position="27"/>
        <end position="435"/>
    </location>
</feature>
<organism evidence="7 8">
    <name type="scientific">Ricinus communis</name>
    <name type="common">Castor bean</name>
    <dbReference type="NCBI Taxonomy" id="3988"/>
    <lineage>
        <taxon>Eukaryota</taxon>
        <taxon>Viridiplantae</taxon>
        <taxon>Streptophyta</taxon>
        <taxon>Embryophyta</taxon>
        <taxon>Tracheophyta</taxon>
        <taxon>Spermatophyta</taxon>
        <taxon>Magnoliopsida</taxon>
        <taxon>eudicotyledons</taxon>
        <taxon>Gunneridae</taxon>
        <taxon>Pentapetalae</taxon>
        <taxon>rosids</taxon>
        <taxon>fabids</taxon>
        <taxon>Malpighiales</taxon>
        <taxon>Euphorbiaceae</taxon>
        <taxon>Acalyphoideae</taxon>
        <taxon>Acalypheae</taxon>
        <taxon>Ricinus</taxon>
    </lineage>
</organism>
<dbReference type="KEGG" id="rcu:8271574"/>
<gene>
    <name evidence="7" type="ORF">RCOM_0912850</name>
</gene>
<dbReference type="SUPFAM" id="SSF50630">
    <property type="entry name" value="Acid proteases"/>
    <property type="match status" value="1"/>
</dbReference>
<dbReference type="PROSITE" id="PS51767">
    <property type="entry name" value="PEPTIDASE_A1"/>
    <property type="match status" value="1"/>
</dbReference>
<keyword evidence="4 5" id="KW-0732">Signal</keyword>
<keyword evidence="3" id="KW-0964">Secreted</keyword>
<dbReference type="STRING" id="3988.B9RTU8"/>
<dbReference type="FunFam" id="2.40.70.10:FF:000041">
    <property type="entry name" value="Basic 7S globulin"/>
    <property type="match status" value="1"/>
</dbReference>
<evidence type="ECO:0000259" key="6">
    <source>
        <dbReference type="PROSITE" id="PS51767"/>
    </source>
</evidence>
<evidence type="ECO:0000256" key="3">
    <source>
        <dbReference type="ARBA" id="ARBA00022525"/>
    </source>
</evidence>
<feature type="signal peptide" evidence="5">
    <location>
        <begin position="1"/>
        <end position="26"/>
    </location>
</feature>
<dbReference type="OMA" id="QSKFAIC"/>
<dbReference type="EMBL" id="EQ973814">
    <property type="protein sequence ID" value="EEF45330.1"/>
    <property type="molecule type" value="Genomic_DNA"/>
</dbReference>
<dbReference type="InterPro" id="IPR021109">
    <property type="entry name" value="Peptidase_aspartic_dom_sf"/>
</dbReference>
<dbReference type="GO" id="GO:0006508">
    <property type="term" value="P:proteolysis"/>
    <property type="evidence" value="ECO:0007669"/>
    <property type="project" value="InterPro"/>
</dbReference>
<comment type="subcellular location">
    <subcellularLocation>
        <location evidence="1">Secreted</location>
        <location evidence="1">Extracellular space</location>
    </subcellularLocation>
</comment>
<proteinExistence type="inferred from homology"/>
<dbReference type="InterPro" id="IPR001461">
    <property type="entry name" value="Aspartic_peptidase_A1"/>
</dbReference>
<reference evidence="8" key="1">
    <citation type="journal article" date="2010" name="Nat. Biotechnol.">
        <title>Draft genome sequence of the oilseed species Ricinus communis.</title>
        <authorList>
            <person name="Chan A.P."/>
            <person name="Crabtree J."/>
            <person name="Zhao Q."/>
            <person name="Lorenzi H."/>
            <person name="Orvis J."/>
            <person name="Puiu D."/>
            <person name="Melake-Berhan A."/>
            <person name="Jones K.M."/>
            <person name="Redman J."/>
            <person name="Chen G."/>
            <person name="Cahoon E.B."/>
            <person name="Gedil M."/>
            <person name="Stanke M."/>
            <person name="Haas B.J."/>
            <person name="Wortman J.R."/>
            <person name="Fraser-Liggett C.M."/>
            <person name="Ravel J."/>
            <person name="Rabinowicz P.D."/>
        </authorList>
    </citation>
    <scope>NUCLEOTIDE SEQUENCE [LARGE SCALE GENOMIC DNA]</scope>
    <source>
        <strain evidence="8">cv. Hale</strain>
    </source>
</reference>